<accession>A0A9J6E3C7</accession>
<dbReference type="Proteomes" id="UP000821866">
    <property type="component" value="Chromosome 4"/>
</dbReference>
<dbReference type="PANTHER" id="PTHR19303:SF73">
    <property type="entry name" value="PROTEIN PDC2"/>
    <property type="match status" value="1"/>
</dbReference>
<evidence type="ECO:0000259" key="1">
    <source>
        <dbReference type="Pfam" id="PF03184"/>
    </source>
</evidence>
<dbReference type="PANTHER" id="PTHR19303">
    <property type="entry name" value="TRANSPOSON"/>
    <property type="match status" value="1"/>
</dbReference>
<reference evidence="2" key="2">
    <citation type="submission" date="2021-09" db="EMBL/GenBank/DDBJ databases">
        <authorList>
            <person name="Jia N."/>
            <person name="Wang J."/>
            <person name="Shi W."/>
            <person name="Du L."/>
            <person name="Sun Y."/>
            <person name="Zhan W."/>
            <person name="Jiang J."/>
            <person name="Wang Q."/>
            <person name="Zhang B."/>
            <person name="Ji P."/>
            <person name="Sakyi L.B."/>
            <person name="Cui X."/>
            <person name="Yuan T."/>
            <person name="Jiang B."/>
            <person name="Yang W."/>
            <person name="Lam T.T.-Y."/>
            <person name="Chang Q."/>
            <person name="Ding S."/>
            <person name="Wang X."/>
            <person name="Zhu J."/>
            <person name="Ruan X."/>
            <person name="Zhao L."/>
            <person name="Wei J."/>
            <person name="Que T."/>
            <person name="Du C."/>
            <person name="Cheng J."/>
            <person name="Dai P."/>
            <person name="Han X."/>
            <person name="Huang E."/>
            <person name="Gao Y."/>
            <person name="Liu J."/>
            <person name="Shao H."/>
            <person name="Ye R."/>
            <person name="Li L."/>
            <person name="Wei W."/>
            <person name="Wang X."/>
            <person name="Wang C."/>
            <person name="Huo Q."/>
            <person name="Li W."/>
            <person name="Guo W."/>
            <person name="Chen H."/>
            <person name="Chen S."/>
            <person name="Zhou L."/>
            <person name="Zhou L."/>
            <person name="Ni X."/>
            <person name="Tian J."/>
            <person name="Zhou Y."/>
            <person name="Sheng Y."/>
            <person name="Liu T."/>
            <person name="Pan Y."/>
            <person name="Xia L."/>
            <person name="Li J."/>
            <person name="Zhao F."/>
            <person name="Cao W."/>
        </authorList>
    </citation>
    <scope>NUCLEOTIDE SEQUENCE</scope>
    <source>
        <strain evidence="2">Rmic-2018</strain>
        <tissue evidence="2">Larvae</tissue>
    </source>
</reference>
<dbReference type="AlphaFoldDB" id="A0A9J6E3C7"/>
<reference evidence="2" key="1">
    <citation type="journal article" date="2020" name="Cell">
        <title>Large-Scale Comparative Analyses of Tick Genomes Elucidate Their Genetic Diversity and Vector Capacities.</title>
        <authorList>
            <consortium name="Tick Genome and Microbiome Consortium (TIGMIC)"/>
            <person name="Jia N."/>
            <person name="Wang J."/>
            <person name="Shi W."/>
            <person name="Du L."/>
            <person name="Sun Y."/>
            <person name="Zhan W."/>
            <person name="Jiang J.F."/>
            <person name="Wang Q."/>
            <person name="Zhang B."/>
            <person name="Ji P."/>
            <person name="Bell-Sakyi L."/>
            <person name="Cui X.M."/>
            <person name="Yuan T.T."/>
            <person name="Jiang B.G."/>
            <person name="Yang W.F."/>
            <person name="Lam T.T."/>
            <person name="Chang Q.C."/>
            <person name="Ding S.J."/>
            <person name="Wang X.J."/>
            <person name="Zhu J.G."/>
            <person name="Ruan X.D."/>
            <person name="Zhao L."/>
            <person name="Wei J.T."/>
            <person name="Ye R.Z."/>
            <person name="Que T.C."/>
            <person name="Du C.H."/>
            <person name="Zhou Y.H."/>
            <person name="Cheng J.X."/>
            <person name="Dai P.F."/>
            <person name="Guo W.B."/>
            <person name="Han X.H."/>
            <person name="Huang E.J."/>
            <person name="Li L.F."/>
            <person name="Wei W."/>
            <person name="Gao Y.C."/>
            <person name="Liu J.Z."/>
            <person name="Shao H.Z."/>
            <person name="Wang X."/>
            <person name="Wang C.C."/>
            <person name="Yang T.C."/>
            <person name="Huo Q.B."/>
            <person name="Li W."/>
            <person name="Chen H.Y."/>
            <person name="Chen S.E."/>
            <person name="Zhou L.G."/>
            <person name="Ni X.B."/>
            <person name="Tian J.H."/>
            <person name="Sheng Y."/>
            <person name="Liu T."/>
            <person name="Pan Y.S."/>
            <person name="Xia L.Y."/>
            <person name="Li J."/>
            <person name="Zhao F."/>
            <person name="Cao W.C."/>
        </authorList>
    </citation>
    <scope>NUCLEOTIDE SEQUENCE</scope>
    <source>
        <strain evidence="2">Rmic-2018</strain>
    </source>
</reference>
<dbReference type="GO" id="GO:0003677">
    <property type="term" value="F:DNA binding"/>
    <property type="evidence" value="ECO:0007669"/>
    <property type="project" value="TreeGrafter"/>
</dbReference>
<dbReference type="InterPro" id="IPR050863">
    <property type="entry name" value="CenT-Element_Derived"/>
</dbReference>
<comment type="caution">
    <text evidence="2">The sequence shown here is derived from an EMBL/GenBank/DDBJ whole genome shotgun (WGS) entry which is preliminary data.</text>
</comment>
<name>A0A9J6E3C7_RHIMP</name>
<dbReference type="Pfam" id="PF03184">
    <property type="entry name" value="DDE_1"/>
    <property type="match status" value="1"/>
</dbReference>
<protein>
    <recommendedName>
        <fullName evidence="1">DDE-1 domain-containing protein</fullName>
    </recommendedName>
</protein>
<sequence length="124" mass="13938">METRGASKELGCHPALFTGKAWMTAQLFKENARQLDPRFAAKKRSILIVFDPASAHVDVGNLSAIKLLFLPPNTTAHAQPLNQGIICSVKQIYRKNLSRRMLITMDHHKTYRIDLVGAIHLLLH</sequence>
<dbReference type="GO" id="GO:0005634">
    <property type="term" value="C:nucleus"/>
    <property type="evidence" value="ECO:0007669"/>
    <property type="project" value="TreeGrafter"/>
</dbReference>
<feature type="domain" description="DDE-1" evidence="1">
    <location>
        <begin position="18"/>
        <end position="117"/>
    </location>
</feature>
<organism evidence="2 3">
    <name type="scientific">Rhipicephalus microplus</name>
    <name type="common">Cattle tick</name>
    <name type="synonym">Boophilus microplus</name>
    <dbReference type="NCBI Taxonomy" id="6941"/>
    <lineage>
        <taxon>Eukaryota</taxon>
        <taxon>Metazoa</taxon>
        <taxon>Ecdysozoa</taxon>
        <taxon>Arthropoda</taxon>
        <taxon>Chelicerata</taxon>
        <taxon>Arachnida</taxon>
        <taxon>Acari</taxon>
        <taxon>Parasitiformes</taxon>
        <taxon>Ixodida</taxon>
        <taxon>Ixodoidea</taxon>
        <taxon>Ixodidae</taxon>
        <taxon>Rhipicephalinae</taxon>
        <taxon>Rhipicephalus</taxon>
        <taxon>Boophilus</taxon>
    </lineage>
</organism>
<evidence type="ECO:0000313" key="2">
    <source>
        <dbReference type="EMBL" id="KAH8029011.1"/>
    </source>
</evidence>
<dbReference type="EMBL" id="JABSTU010000006">
    <property type="protein sequence ID" value="KAH8029011.1"/>
    <property type="molecule type" value="Genomic_DNA"/>
</dbReference>
<keyword evidence="3" id="KW-1185">Reference proteome</keyword>
<gene>
    <name evidence="2" type="ORF">HPB51_021915</name>
</gene>
<evidence type="ECO:0000313" key="3">
    <source>
        <dbReference type="Proteomes" id="UP000821866"/>
    </source>
</evidence>
<dbReference type="InterPro" id="IPR004875">
    <property type="entry name" value="DDE_SF_endonuclease_dom"/>
</dbReference>
<proteinExistence type="predicted"/>